<dbReference type="GO" id="GO:0046872">
    <property type="term" value="F:metal ion binding"/>
    <property type="evidence" value="ECO:0007669"/>
    <property type="project" value="UniProtKB-KW"/>
</dbReference>
<evidence type="ECO:0000313" key="7">
    <source>
        <dbReference type="EMBL" id="MBB3891074.1"/>
    </source>
</evidence>
<feature type="domain" description="2Fe-2S ferredoxin-type" evidence="6">
    <location>
        <begin position="1"/>
        <end position="77"/>
    </location>
</feature>
<dbReference type="CDD" id="cd00207">
    <property type="entry name" value="fer2"/>
    <property type="match status" value="1"/>
</dbReference>
<keyword evidence="4" id="KW-0408">Iron</keyword>
<dbReference type="InterPro" id="IPR002888">
    <property type="entry name" value="2Fe-2S-bd"/>
</dbReference>
<dbReference type="Gene3D" id="1.10.150.120">
    <property type="entry name" value="[2Fe-2S]-binding domain"/>
    <property type="match status" value="1"/>
</dbReference>
<dbReference type="GO" id="GO:0047121">
    <property type="term" value="F:isoquinoline 1-oxidoreductase activity"/>
    <property type="evidence" value="ECO:0007669"/>
    <property type="project" value="UniProtKB-EC"/>
</dbReference>
<dbReference type="PROSITE" id="PS51085">
    <property type="entry name" value="2FE2S_FER_2"/>
    <property type="match status" value="1"/>
</dbReference>
<dbReference type="SUPFAM" id="SSF54292">
    <property type="entry name" value="2Fe-2S ferredoxin-like"/>
    <property type="match status" value="1"/>
</dbReference>
<dbReference type="PANTHER" id="PTHR44379">
    <property type="entry name" value="OXIDOREDUCTASE WITH IRON-SULFUR SUBUNIT"/>
    <property type="match status" value="1"/>
</dbReference>
<reference evidence="7 8" key="1">
    <citation type="submission" date="2020-08" db="EMBL/GenBank/DDBJ databases">
        <title>Genomic Encyclopedia of Type Strains, Phase IV (KMG-IV): sequencing the most valuable type-strain genomes for metagenomic binning, comparative biology and taxonomic classification.</title>
        <authorList>
            <person name="Goeker M."/>
        </authorList>
    </citation>
    <scope>NUCLEOTIDE SEQUENCE [LARGE SCALE GENOMIC DNA]</scope>
    <source>
        <strain evidence="7 8">DSM 21793</strain>
    </source>
</reference>
<dbReference type="InterPro" id="IPR036884">
    <property type="entry name" value="2Fe-2S-bd_dom_sf"/>
</dbReference>
<dbReference type="Pfam" id="PF00111">
    <property type="entry name" value="Fer2"/>
    <property type="match status" value="1"/>
</dbReference>
<dbReference type="EC" id="1.3.99.16" evidence="7"/>
<evidence type="ECO:0000256" key="2">
    <source>
        <dbReference type="ARBA" id="ARBA00022723"/>
    </source>
</evidence>
<keyword evidence="2" id="KW-0479">Metal-binding</keyword>
<evidence type="ECO:0000259" key="6">
    <source>
        <dbReference type="PROSITE" id="PS51085"/>
    </source>
</evidence>
<dbReference type="InterPro" id="IPR036010">
    <property type="entry name" value="2Fe-2S_ferredoxin-like_sf"/>
</dbReference>
<evidence type="ECO:0000256" key="1">
    <source>
        <dbReference type="ARBA" id="ARBA00022714"/>
    </source>
</evidence>
<proteinExistence type="predicted"/>
<dbReference type="AlphaFoldDB" id="A0A839ZYD2"/>
<dbReference type="InterPro" id="IPR006058">
    <property type="entry name" value="2Fe2S_fd_BS"/>
</dbReference>
<sequence>MAFKLNVNGKVLSADVDGDTPLLWVLRDTLGILGPKYGCGVAQCGACTVHIDGAPMRSCAIPVEGLGQSKIVTIEGVGASAVGKKVQQAWSELDVAQCGYCQAGQIMSATALLAEKPKPTDADIDEAMAGNLCRCATYTRIRAAIKLASGQKTEA</sequence>
<dbReference type="Pfam" id="PF01799">
    <property type="entry name" value="Fer2_2"/>
    <property type="match status" value="1"/>
</dbReference>
<dbReference type="PANTHER" id="PTHR44379:SF2">
    <property type="entry name" value="BLR6218 PROTEIN"/>
    <property type="match status" value="1"/>
</dbReference>
<keyword evidence="5" id="KW-0411">Iron-sulfur</keyword>
<keyword evidence="3 7" id="KW-0560">Oxidoreductase</keyword>
<dbReference type="Gene3D" id="3.10.20.30">
    <property type="match status" value="1"/>
</dbReference>
<evidence type="ECO:0000313" key="8">
    <source>
        <dbReference type="Proteomes" id="UP000530564"/>
    </source>
</evidence>
<accession>A0A839ZYD2</accession>
<dbReference type="Proteomes" id="UP000530564">
    <property type="component" value="Unassembled WGS sequence"/>
</dbReference>
<organism evidence="7 8">
    <name type="scientific">Phenylobacterium haematophilum</name>
    <dbReference type="NCBI Taxonomy" id="98513"/>
    <lineage>
        <taxon>Bacteria</taxon>
        <taxon>Pseudomonadati</taxon>
        <taxon>Pseudomonadota</taxon>
        <taxon>Alphaproteobacteria</taxon>
        <taxon>Caulobacterales</taxon>
        <taxon>Caulobacteraceae</taxon>
        <taxon>Phenylobacterium</taxon>
    </lineage>
</organism>
<keyword evidence="8" id="KW-1185">Reference proteome</keyword>
<dbReference type="InterPro" id="IPR012675">
    <property type="entry name" value="Beta-grasp_dom_sf"/>
</dbReference>
<comment type="caution">
    <text evidence="7">The sequence shown here is derived from an EMBL/GenBank/DDBJ whole genome shotgun (WGS) entry which is preliminary data.</text>
</comment>
<dbReference type="PROSITE" id="PS00197">
    <property type="entry name" value="2FE2S_FER_1"/>
    <property type="match status" value="1"/>
</dbReference>
<gene>
    <name evidence="7" type="ORF">GGQ61_001791</name>
</gene>
<dbReference type="EMBL" id="JACIDK010000002">
    <property type="protein sequence ID" value="MBB3891074.1"/>
    <property type="molecule type" value="Genomic_DNA"/>
</dbReference>
<keyword evidence="1" id="KW-0001">2Fe-2S</keyword>
<evidence type="ECO:0000256" key="5">
    <source>
        <dbReference type="ARBA" id="ARBA00023014"/>
    </source>
</evidence>
<dbReference type="InterPro" id="IPR001041">
    <property type="entry name" value="2Fe-2S_ferredoxin-type"/>
</dbReference>
<evidence type="ECO:0000256" key="3">
    <source>
        <dbReference type="ARBA" id="ARBA00023002"/>
    </source>
</evidence>
<evidence type="ECO:0000256" key="4">
    <source>
        <dbReference type="ARBA" id="ARBA00023004"/>
    </source>
</evidence>
<dbReference type="GO" id="GO:0051537">
    <property type="term" value="F:2 iron, 2 sulfur cluster binding"/>
    <property type="evidence" value="ECO:0007669"/>
    <property type="project" value="UniProtKB-KW"/>
</dbReference>
<name>A0A839ZYD2_9CAUL</name>
<dbReference type="InterPro" id="IPR051452">
    <property type="entry name" value="Diverse_Oxidoreductases"/>
</dbReference>
<dbReference type="SUPFAM" id="SSF47741">
    <property type="entry name" value="CO dehydrogenase ISP C-domain like"/>
    <property type="match status" value="1"/>
</dbReference>
<dbReference type="RefSeq" id="WP_183771641.1">
    <property type="nucleotide sequence ID" value="NZ_JACIDK010000002.1"/>
</dbReference>
<protein>
    <submittedName>
        <fullName evidence="7">Isoquinoline 1-oxidoreductase alpha subunit</fullName>
        <ecNumber evidence="7">1.3.99.16</ecNumber>
    </submittedName>
</protein>